<name>A0A8X6X171_9ARAC</name>
<reference evidence="1" key="1">
    <citation type="submission" date="2020-08" db="EMBL/GenBank/DDBJ databases">
        <title>Multicomponent nature underlies the extraordinary mechanical properties of spider dragline silk.</title>
        <authorList>
            <person name="Kono N."/>
            <person name="Nakamura H."/>
            <person name="Mori M."/>
            <person name="Yoshida Y."/>
            <person name="Ohtoshi R."/>
            <person name="Malay A.D."/>
            <person name="Moran D.A.P."/>
            <person name="Tomita M."/>
            <person name="Numata K."/>
            <person name="Arakawa K."/>
        </authorList>
    </citation>
    <scope>NUCLEOTIDE SEQUENCE</scope>
</reference>
<proteinExistence type="predicted"/>
<evidence type="ECO:0000313" key="2">
    <source>
        <dbReference type="Proteomes" id="UP000886998"/>
    </source>
</evidence>
<dbReference type="OrthoDB" id="9979538at2759"/>
<gene>
    <name evidence="1" type="ORF">TNIN_139211</name>
</gene>
<dbReference type="Proteomes" id="UP000886998">
    <property type="component" value="Unassembled WGS sequence"/>
</dbReference>
<comment type="caution">
    <text evidence="1">The sequence shown here is derived from an EMBL/GenBank/DDBJ whole genome shotgun (WGS) entry which is preliminary data.</text>
</comment>
<accession>A0A8X6X171</accession>
<sequence length="90" mass="9896">MLSKIEKALLVKLYYRNSESAIAELRVFRYMKGMRDRKGLITSSTLNKMMNKFEATGFLASCQRSGSPSAVATTLEQTGQSMSAVAAHGK</sequence>
<evidence type="ECO:0008006" key="3">
    <source>
        <dbReference type="Google" id="ProtNLM"/>
    </source>
</evidence>
<keyword evidence="2" id="KW-1185">Reference proteome</keyword>
<dbReference type="EMBL" id="BMAV01004616">
    <property type="protein sequence ID" value="GFY45088.1"/>
    <property type="molecule type" value="Genomic_DNA"/>
</dbReference>
<organism evidence="1 2">
    <name type="scientific">Trichonephila inaurata madagascariensis</name>
    <dbReference type="NCBI Taxonomy" id="2747483"/>
    <lineage>
        <taxon>Eukaryota</taxon>
        <taxon>Metazoa</taxon>
        <taxon>Ecdysozoa</taxon>
        <taxon>Arthropoda</taxon>
        <taxon>Chelicerata</taxon>
        <taxon>Arachnida</taxon>
        <taxon>Araneae</taxon>
        <taxon>Araneomorphae</taxon>
        <taxon>Entelegynae</taxon>
        <taxon>Araneoidea</taxon>
        <taxon>Nephilidae</taxon>
        <taxon>Trichonephila</taxon>
        <taxon>Trichonephila inaurata</taxon>
    </lineage>
</organism>
<evidence type="ECO:0000313" key="1">
    <source>
        <dbReference type="EMBL" id="GFY45088.1"/>
    </source>
</evidence>
<dbReference type="AlphaFoldDB" id="A0A8X6X171"/>
<protein>
    <recommendedName>
        <fullName evidence="3">DUF4817 domain-containing protein</fullName>
    </recommendedName>
</protein>